<dbReference type="Proteomes" id="UP001500121">
    <property type="component" value="Unassembled WGS sequence"/>
</dbReference>
<dbReference type="Pfam" id="PF11452">
    <property type="entry name" value="DUF3000"/>
    <property type="match status" value="1"/>
</dbReference>
<keyword evidence="2" id="KW-1185">Reference proteome</keyword>
<proteinExistence type="predicted"/>
<dbReference type="InterPro" id="IPR021555">
    <property type="entry name" value="DUF3000"/>
</dbReference>
<comment type="caution">
    <text evidence="1">The sequence shown here is derived from an EMBL/GenBank/DDBJ whole genome shotgun (WGS) entry which is preliminary data.</text>
</comment>
<organism evidence="1 2">
    <name type="scientific">Amnibacterium soli</name>
    <dbReference type="NCBI Taxonomy" id="1282736"/>
    <lineage>
        <taxon>Bacteria</taxon>
        <taxon>Bacillati</taxon>
        <taxon>Actinomycetota</taxon>
        <taxon>Actinomycetes</taxon>
        <taxon>Micrococcales</taxon>
        <taxon>Microbacteriaceae</taxon>
        <taxon>Amnibacterium</taxon>
    </lineage>
</organism>
<dbReference type="EMBL" id="BAABLP010000002">
    <property type="protein sequence ID" value="GAA4743801.1"/>
    <property type="molecule type" value="Genomic_DNA"/>
</dbReference>
<protein>
    <submittedName>
        <fullName evidence="1">DUF3000 domain-containing protein</fullName>
    </submittedName>
</protein>
<evidence type="ECO:0000313" key="2">
    <source>
        <dbReference type="Proteomes" id="UP001500121"/>
    </source>
</evidence>
<sequence>MPSGPIGTSAPFEQARESIAAARVRNDLIVSEITSPTQVAPYSLALAGDVRQKVHGEDSELGTGRFILLHDPAGQDAWDGDFRVVCFAQAPLETDIGTDPFLAEVTWSWLTDALEVRGAEYTAASGTATTIVSSGFGELANQGTGAKVELRASWTPTDLDLGKHVEGWSELLCMLAGLPPAAEGVSVLSARRAGRD</sequence>
<name>A0ABP8Z1H7_9MICO</name>
<evidence type="ECO:0000313" key="1">
    <source>
        <dbReference type="EMBL" id="GAA4743801.1"/>
    </source>
</evidence>
<accession>A0ABP8Z1H7</accession>
<gene>
    <name evidence="1" type="ORF">GCM10025783_14320</name>
</gene>
<reference evidence="2" key="1">
    <citation type="journal article" date="2019" name="Int. J. Syst. Evol. Microbiol.">
        <title>The Global Catalogue of Microorganisms (GCM) 10K type strain sequencing project: providing services to taxonomists for standard genome sequencing and annotation.</title>
        <authorList>
            <consortium name="The Broad Institute Genomics Platform"/>
            <consortium name="The Broad Institute Genome Sequencing Center for Infectious Disease"/>
            <person name="Wu L."/>
            <person name="Ma J."/>
        </authorList>
    </citation>
    <scope>NUCLEOTIDE SEQUENCE [LARGE SCALE GENOMIC DNA]</scope>
    <source>
        <strain evidence="2">JCM 19015</strain>
    </source>
</reference>